<protein>
    <recommendedName>
        <fullName evidence="4">Porin</fullName>
    </recommendedName>
</protein>
<proteinExistence type="predicted"/>
<evidence type="ECO:0000313" key="2">
    <source>
        <dbReference type="EMBL" id="RIY37879.1"/>
    </source>
</evidence>
<keyword evidence="1" id="KW-0732">Signal</keyword>
<accession>A0A3A1YKZ1</accession>
<gene>
    <name evidence="2" type="ORF">CKF58_04545</name>
</gene>
<feature type="chain" id="PRO_5017331024" description="Porin" evidence="1">
    <location>
        <begin position="20"/>
        <end position="380"/>
    </location>
</feature>
<dbReference type="OrthoDB" id="5676325at2"/>
<dbReference type="InterPro" id="IPR023614">
    <property type="entry name" value="Porin_dom_sf"/>
</dbReference>
<keyword evidence="3" id="KW-1185">Reference proteome</keyword>
<evidence type="ECO:0000256" key="1">
    <source>
        <dbReference type="SAM" id="SignalP"/>
    </source>
</evidence>
<dbReference type="Proteomes" id="UP000265916">
    <property type="component" value="Unassembled WGS sequence"/>
</dbReference>
<dbReference type="Gene3D" id="2.40.160.10">
    <property type="entry name" value="Porin"/>
    <property type="match status" value="1"/>
</dbReference>
<dbReference type="AlphaFoldDB" id="A0A3A1YKZ1"/>
<feature type="signal peptide" evidence="1">
    <location>
        <begin position="1"/>
        <end position="19"/>
    </location>
</feature>
<reference evidence="2 3" key="1">
    <citation type="submission" date="2017-08" db="EMBL/GenBank/DDBJ databases">
        <title>Reclassification of Bisgaard taxon 37 and 44.</title>
        <authorList>
            <person name="Christensen H."/>
        </authorList>
    </citation>
    <scope>NUCLEOTIDE SEQUENCE [LARGE SCALE GENOMIC DNA]</scope>
    <source>
        <strain evidence="2 3">111</strain>
    </source>
</reference>
<name>A0A3A1YKZ1_9GAMM</name>
<organism evidence="2 3">
    <name type="scientific">Psittacicella hinzii</name>
    <dbReference type="NCBI Taxonomy" id="2028575"/>
    <lineage>
        <taxon>Bacteria</taxon>
        <taxon>Pseudomonadati</taxon>
        <taxon>Pseudomonadota</taxon>
        <taxon>Gammaproteobacteria</taxon>
        <taxon>Pasteurellales</taxon>
        <taxon>Psittacicellaceae</taxon>
        <taxon>Psittacicella</taxon>
    </lineage>
</organism>
<dbReference type="EMBL" id="NRJG01000075">
    <property type="protein sequence ID" value="RIY37879.1"/>
    <property type="molecule type" value="Genomic_DNA"/>
</dbReference>
<dbReference type="RefSeq" id="WP_119531425.1">
    <property type="nucleotide sequence ID" value="NZ_JBHSSP010000020.1"/>
</dbReference>
<evidence type="ECO:0008006" key="4">
    <source>
        <dbReference type="Google" id="ProtNLM"/>
    </source>
</evidence>
<comment type="caution">
    <text evidence="2">The sequence shown here is derived from an EMBL/GenBank/DDBJ whole genome shotgun (WGS) entry which is preliminary data.</text>
</comment>
<sequence>MKKSLLALALASIATTAFSATIYSSSYSNGSSAQLIFGGDFRAYYSELEFDKTDVATNTTTNSAFKRWQLRERVWLRGTWVDANKFSVSFAVRYNHSWNYNYNKNTKVGAHKKFGLVYNQGYLVLSKPEFGTLIYGKFVTVADSKTGGDTNTISAFSSSYRKTNFTAFSAATAYDTVITYITPKVNNFTLGLSYGKTQLSTEVKREQYALRADWSVGKNSVRFIAANTYLQNSNKVKGYKKPLRYHSGELSYTFRDGGLSATAALTAEKQRIVNSEFVQYKKQYGVAGKVKYVVNQYFQPYSGVGYIRVNNKYSNTANNVKRNILNAYVGVDSNVYKYKSIFVKVYAEAAAGRANERTLNTTSKTKYKVKDFAVGTYVSF</sequence>
<dbReference type="SUPFAM" id="SSF56935">
    <property type="entry name" value="Porins"/>
    <property type="match status" value="1"/>
</dbReference>
<evidence type="ECO:0000313" key="3">
    <source>
        <dbReference type="Proteomes" id="UP000265916"/>
    </source>
</evidence>